<proteinExistence type="predicted"/>
<keyword evidence="2" id="KW-1185">Reference proteome</keyword>
<dbReference type="EMBL" id="BMOD01000015">
    <property type="protein sequence ID" value="GGJ45058.1"/>
    <property type="molecule type" value="Genomic_DNA"/>
</dbReference>
<organism evidence="1 2">
    <name type="scientific">Deinococcus roseus</name>
    <dbReference type="NCBI Taxonomy" id="392414"/>
    <lineage>
        <taxon>Bacteria</taxon>
        <taxon>Thermotogati</taxon>
        <taxon>Deinococcota</taxon>
        <taxon>Deinococci</taxon>
        <taxon>Deinococcales</taxon>
        <taxon>Deinococcaceae</taxon>
        <taxon>Deinococcus</taxon>
    </lineage>
</organism>
<name>A0ABQ2D7X3_9DEIO</name>
<evidence type="ECO:0000313" key="1">
    <source>
        <dbReference type="EMBL" id="GGJ45058.1"/>
    </source>
</evidence>
<protein>
    <submittedName>
        <fullName evidence="1">Uncharacterized protein</fullName>
    </submittedName>
</protein>
<reference evidence="2" key="1">
    <citation type="journal article" date="2019" name="Int. J. Syst. Evol. Microbiol.">
        <title>The Global Catalogue of Microorganisms (GCM) 10K type strain sequencing project: providing services to taxonomists for standard genome sequencing and annotation.</title>
        <authorList>
            <consortium name="The Broad Institute Genomics Platform"/>
            <consortium name="The Broad Institute Genome Sequencing Center for Infectious Disease"/>
            <person name="Wu L."/>
            <person name="Ma J."/>
        </authorList>
    </citation>
    <scope>NUCLEOTIDE SEQUENCE [LARGE SCALE GENOMIC DNA]</scope>
    <source>
        <strain evidence="2">JCM 14370</strain>
    </source>
</reference>
<sequence length="59" mass="6687">MNPIAQYGEVNMQQPSTKPISQPLLNEKAVQHKTQYVRPALEHQGKWQNMTLALSFPPA</sequence>
<accession>A0ABQ2D7X3</accession>
<evidence type="ECO:0000313" key="2">
    <source>
        <dbReference type="Proteomes" id="UP000632222"/>
    </source>
</evidence>
<comment type="caution">
    <text evidence="1">The sequence shown here is derived from an EMBL/GenBank/DDBJ whole genome shotgun (WGS) entry which is preliminary data.</text>
</comment>
<dbReference type="Proteomes" id="UP000632222">
    <property type="component" value="Unassembled WGS sequence"/>
</dbReference>
<gene>
    <name evidence="1" type="ORF">GCM10008938_34160</name>
</gene>